<organism evidence="1 2">
    <name type="scientific">Archaeoglobus profundus (strain DSM 5631 / JCM 9629 / NBRC 100127 / Av18)</name>
    <dbReference type="NCBI Taxonomy" id="572546"/>
    <lineage>
        <taxon>Archaea</taxon>
        <taxon>Methanobacteriati</taxon>
        <taxon>Methanobacteriota</taxon>
        <taxon>Archaeoglobi</taxon>
        <taxon>Archaeoglobales</taxon>
        <taxon>Archaeoglobaceae</taxon>
        <taxon>Archaeoglobus</taxon>
    </lineage>
</organism>
<dbReference type="eggNOG" id="arCOG12510">
    <property type="taxonomic scope" value="Archaea"/>
</dbReference>
<keyword evidence="2" id="KW-1185">Reference proteome</keyword>
<dbReference type="GeneID" id="8738924"/>
<dbReference type="STRING" id="572546.Arcpr_0272"/>
<dbReference type="PaxDb" id="572546-Arcpr_0272"/>
<dbReference type="KEGG" id="apo:Arcpr_0272"/>
<sequence length="76" mass="8906">MLSSDIDEDDNIQTNLPITDFDLFAEVDVEDLKEKVVEILEKHGYNARRLLLSVKRVESVEVVEEKHDRTLQEFMD</sequence>
<dbReference type="Proteomes" id="UP000001901">
    <property type="component" value="Chromosome"/>
</dbReference>
<dbReference type="RefSeq" id="WP_012939678.1">
    <property type="nucleotide sequence ID" value="NC_013741.1"/>
</dbReference>
<reference evidence="1 2" key="1">
    <citation type="journal article" date="2010" name="Stand. Genomic Sci.">
        <title>Complete genome sequence of Archaeoglobus profundus type strain (AV18).</title>
        <authorList>
            <person name="von Jan M."/>
            <person name="Lapidus A."/>
            <person name="Del Rio T.G."/>
            <person name="Copeland A."/>
            <person name="Tice H."/>
            <person name="Cheng J.F."/>
            <person name="Lucas S."/>
            <person name="Chen F."/>
            <person name="Nolan M."/>
            <person name="Goodwin L."/>
            <person name="Han C."/>
            <person name="Pitluck S."/>
            <person name="Liolios K."/>
            <person name="Ivanova N."/>
            <person name="Mavromatis K."/>
            <person name="Ovchinnikova G."/>
            <person name="Chertkov O."/>
            <person name="Pati A."/>
            <person name="Chen A."/>
            <person name="Palaniappan K."/>
            <person name="Land M."/>
            <person name="Hauser L."/>
            <person name="Chang Y.J."/>
            <person name="Jeffries C.D."/>
            <person name="Saunders E."/>
            <person name="Brettin T."/>
            <person name="Detter J.C."/>
            <person name="Chain P."/>
            <person name="Eichinger K."/>
            <person name="Huber H."/>
            <person name="Spring S."/>
            <person name="Rohde M."/>
            <person name="Goker M."/>
            <person name="Wirth R."/>
            <person name="Woyke T."/>
            <person name="Bristow J."/>
            <person name="Eisen J.A."/>
            <person name="Markowitz V."/>
            <person name="Hugenholtz P."/>
            <person name="Kyrpides N.C."/>
            <person name="Klenk H.P."/>
        </authorList>
    </citation>
    <scope>NUCLEOTIDE SEQUENCE [LARGE SCALE GENOMIC DNA]</scope>
    <source>
        <strain evidence="2">DSM 5631 / JCM 9629 / NBRC 100127 / Av18</strain>
    </source>
</reference>
<dbReference type="EMBL" id="CP001857">
    <property type="protein sequence ID" value="ADB57342.1"/>
    <property type="molecule type" value="Genomic_DNA"/>
</dbReference>
<evidence type="ECO:0000313" key="1">
    <source>
        <dbReference type="EMBL" id="ADB57342.1"/>
    </source>
</evidence>
<gene>
    <name evidence="1" type="ordered locus">Arcpr_0272</name>
</gene>
<proteinExistence type="predicted"/>
<dbReference type="AlphaFoldDB" id="D2RGB7"/>
<name>D2RGB7_ARCPA</name>
<protein>
    <submittedName>
        <fullName evidence="1">Uncharacterized protein</fullName>
    </submittedName>
</protein>
<dbReference type="HOGENOM" id="CLU_2645670_0_0_2"/>
<accession>D2RGB7</accession>
<evidence type="ECO:0000313" key="2">
    <source>
        <dbReference type="Proteomes" id="UP000001901"/>
    </source>
</evidence>